<protein>
    <submittedName>
        <fullName evidence="5">Uncharacterized protein</fullName>
    </submittedName>
</protein>
<comment type="similarity">
    <text evidence="2">Belongs to the eukaryotic RPC7 RNA polymerase subunit family.</text>
</comment>
<accession>A0A835E4J1</accession>
<gene>
    <name evidence="5" type="ORF">HU200_051902</name>
</gene>
<evidence type="ECO:0000256" key="1">
    <source>
        <dbReference type="ARBA" id="ARBA00004123"/>
    </source>
</evidence>
<organism evidence="5 6">
    <name type="scientific">Digitaria exilis</name>
    <dbReference type="NCBI Taxonomy" id="1010633"/>
    <lineage>
        <taxon>Eukaryota</taxon>
        <taxon>Viridiplantae</taxon>
        <taxon>Streptophyta</taxon>
        <taxon>Embryophyta</taxon>
        <taxon>Tracheophyta</taxon>
        <taxon>Spermatophyta</taxon>
        <taxon>Magnoliopsida</taxon>
        <taxon>Liliopsida</taxon>
        <taxon>Poales</taxon>
        <taxon>Poaceae</taxon>
        <taxon>PACMAD clade</taxon>
        <taxon>Panicoideae</taxon>
        <taxon>Panicodae</taxon>
        <taxon>Paniceae</taxon>
        <taxon>Anthephorinae</taxon>
        <taxon>Digitaria</taxon>
    </lineage>
</organism>
<name>A0A835E4J1_9POAL</name>
<dbReference type="InterPro" id="IPR024661">
    <property type="entry name" value="RNA_pol_III_Rpc31"/>
</dbReference>
<comment type="caution">
    <text evidence="5">The sequence shown here is derived from an EMBL/GenBank/DDBJ whole genome shotgun (WGS) entry which is preliminary data.</text>
</comment>
<evidence type="ECO:0000313" key="6">
    <source>
        <dbReference type="Proteomes" id="UP000636709"/>
    </source>
</evidence>
<evidence type="ECO:0000256" key="3">
    <source>
        <dbReference type="ARBA" id="ARBA00023242"/>
    </source>
</evidence>
<keyword evidence="3" id="KW-0539">Nucleus</keyword>
<feature type="compositionally biased region" description="Gly residues" evidence="4">
    <location>
        <begin position="8"/>
        <end position="18"/>
    </location>
</feature>
<evidence type="ECO:0000256" key="2">
    <source>
        <dbReference type="ARBA" id="ARBA00008352"/>
    </source>
</evidence>
<keyword evidence="6" id="KW-1185">Reference proteome</keyword>
<evidence type="ECO:0000256" key="4">
    <source>
        <dbReference type="SAM" id="MobiDB-lite"/>
    </source>
</evidence>
<dbReference type="EMBL" id="JACEFO010002273">
    <property type="protein sequence ID" value="KAF8668717.1"/>
    <property type="molecule type" value="Genomic_DNA"/>
</dbReference>
<dbReference type="GO" id="GO:0005666">
    <property type="term" value="C:RNA polymerase III complex"/>
    <property type="evidence" value="ECO:0007669"/>
    <property type="project" value="TreeGrafter"/>
</dbReference>
<dbReference type="PANTHER" id="PTHR15367">
    <property type="entry name" value="DNA-DIRECTED RNA POLYMERASE III"/>
    <property type="match status" value="1"/>
</dbReference>
<dbReference type="OrthoDB" id="2018787at2759"/>
<dbReference type="PANTHER" id="PTHR15367:SF2">
    <property type="entry name" value="DNA-DIRECTED RNA POLYMERASE III SUBUNIT"/>
    <property type="match status" value="1"/>
</dbReference>
<dbReference type="AlphaFoldDB" id="A0A835E4J1"/>
<sequence length="169" mass="19774">MSFRGRGRGGCGRGGFGGFDQHRAKHTPHENFPDITLPAITCAKASTEEKALLLSTLRLEEFWRTSCYHLEEVVPKKKNEDKEIERYSDRKRKAETKREALVSYLKLTPSNFPAELVQGSRRRQVSNKKLRWDKDSDEHAFEVFEKLEEKHKARHHNRLFLIFLFSLCI</sequence>
<comment type="subcellular location">
    <subcellularLocation>
        <location evidence="1">Nucleus</location>
    </subcellularLocation>
</comment>
<dbReference type="GO" id="GO:0006383">
    <property type="term" value="P:transcription by RNA polymerase III"/>
    <property type="evidence" value="ECO:0007669"/>
    <property type="project" value="InterPro"/>
</dbReference>
<feature type="region of interest" description="Disordered" evidence="4">
    <location>
        <begin position="1"/>
        <end position="31"/>
    </location>
</feature>
<dbReference type="Proteomes" id="UP000636709">
    <property type="component" value="Unassembled WGS sequence"/>
</dbReference>
<reference evidence="5" key="1">
    <citation type="submission" date="2020-07" db="EMBL/GenBank/DDBJ databases">
        <title>Genome sequence and genetic diversity analysis of an under-domesticated orphan crop, white fonio (Digitaria exilis).</title>
        <authorList>
            <person name="Bennetzen J.L."/>
            <person name="Chen S."/>
            <person name="Ma X."/>
            <person name="Wang X."/>
            <person name="Yssel A.E.J."/>
            <person name="Chaluvadi S.R."/>
            <person name="Johnson M."/>
            <person name="Gangashetty P."/>
            <person name="Hamidou F."/>
            <person name="Sanogo M.D."/>
            <person name="Zwaenepoel A."/>
            <person name="Wallace J."/>
            <person name="Van De Peer Y."/>
            <person name="Van Deynze A."/>
        </authorList>
    </citation>
    <scope>NUCLEOTIDE SEQUENCE</scope>
    <source>
        <tissue evidence="5">Leaves</tissue>
    </source>
</reference>
<proteinExistence type="inferred from homology"/>
<evidence type="ECO:0000313" key="5">
    <source>
        <dbReference type="EMBL" id="KAF8668717.1"/>
    </source>
</evidence>